<reference evidence="1 2" key="1">
    <citation type="submission" date="2024-04" db="EMBL/GenBank/DDBJ databases">
        <authorList>
            <person name="Waldvogel A.-M."/>
            <person name="Schoenle A."/>
        </authorList>
    </citation>
    <scope>NUCLEOTIDE SEQUENCE [LARGE SCALE GENOMIC DNA]</scope>
</reference>
<dbReference type="EMBL" id="OZ035832">
    <property type="protein sequence ID" value="CAL1570418.1"/>
    <property type="molecule type" value="Genomic_DNA"/>
</dbReference>
<keyword evidence="2" id="KW-1185">Reference proteome</keyword>
<dbReference type="AlphaFoldDB" id="A0AAV2IYR8"/>
<sequence length="116" mass="12685">MQHLRFDDKFTREDRAKTDKFAAMPDVALCVASCGPVAVQGQLRTPPACLVCVLSHTITVGHPVLRASCAGSLGERFTQRIHGPVFSSLSFSSPPELPWLMFSWCPYSVVHLVAIS</sequence>
<name>A0AAV2IYR8_KNICA</name>
<gene>
    <name evidence="1" type="ORF">KC01_LOCUS2722</name>
</gene>
<accession>A0AAV2IYR8</accession>
<organism evidence="1 2">
    <name type="scientific">Knipowitschia caucasica</name>
    <name type="common">Caucasian dwarf goby</name>
    <name type="synonym">Pomatoschistus caucasicus</name>
    <dbReference type="NCBI Taxonomy" id="637954"/>
    <lineage>
        <taxon>Eukaryota</taxon>
        <taxon>Metazoa</taxon>
        <taxon>Chordata</taxon>
        <taxon>Craniata</taxon>
        <taxon>Vertebrata</taxon>
        <taxon>Euteleostomi</taxon>
        <taxon>Actinopterygii</taxon>
        <taxon>Neopterygii</taxon>
        <taxon>Teleostei</taxon>
        <taxon>Neoteleostei</taxon>
        <taxon>Acanthomorphata</taxon>
        <taxon>Gobiaria</taxon>
        <taxon>Gobiiformes</taxon>
        <taxon>Gobioidei</taxon>
        <taxon>Gobiidae</taxon>
        <taxon>Gobiinae</taxon>
        <taxon>Knipowitschia</taxon>
    </lineage>
</organism>
<evidence type="ECO:0000313" key="2">
    <source>
        <dbReference type="Proteomes" id="UP001497482"/>
    </source>
</evidence>
<protein>
    <submittedName>
        <fullName evidence="1">Uncharacterized protein</fullName>
    </submittedName>
</protein>
<evidence type="ECO:0000313" key="1">
    <source>
        <dbReference type="EMBL" id="CAL1570418.1"/>
    </source>
</evidence>
<dbReference type="Proteomes" id="UP001497482">
    <property type="component" value="Chromosome 10"/>
</dbReference>
<proteinExistence type="predicted"/>